<evidence type="ECO:0000313" key="6">
    <source>
        <dbReference type="Proteomes" id="UP000792457"/>
    </source>
</evidence>
<gene>
    <name evidence="5" type="ORF">J437_LFUL008530</name>
</gene>
<dbReference type="Pfam" id="PF01805">
    <property type="entry name" value="Surp"/>
    <property type="match status" value="1"/>
</dbReference>
<dbReference type="InterPro" id="IPR008942">
    <property type="entry name" value="ENTH_VHS"/>
</dbReference>
<dbReference type="SUPFAM" id="SSF48464">
    <property type="entry name" value="ENTH/VHS domain"/>
    <property type="match status" value="1"/>
</dbReference>
<dbReference type="PROSITE" id="PS50128">
    <property type="entry name" value="SURP"/>
    <property type="match status" value="1"/>
</dbReference>
<dbReference type="InterPro" id="IPR035967">
    <property type="entry name" value="SWAP/Surp_sf"/>
</dbReference>
<dbReference type="GO" id="GO:0003723">
    <property type="term" value="F:RNA binding"/>
    <property type="evidence" value="ECO:0007669"/>
    <property type="project" value="UniProtKB-KW"/>
</dbReference>
<dbReference type="Pfam" id="PF04818">
    <property type="entry name" value="CID"/>
    <property type="match status" value="1"/>
</dbReference>
<evidence type="ECO:0000256" key="2">
    <source>
        <dbReference type="SAM" id="MobiDB-lite"/>
    </source>
</evidence>
<evidence type="ECO:0008006" key="7">
    <source>
        <dbReference type="Google" id="ProtNLM"/>
    </source>
</evidence>
<evidence type="ECO:0000259" key="3">
    <source>
        <dbReference type="PROSITE" id="PS50128"/>
    </source>
</evidence>
<dbReference type="InterPro" id="IPR051485">
    <property type="entry name" value="SR-CTD_assoc_factor"/>
</dbReference>
<dbReference type="SMART" id="SM00582">
    <property type="entry name" value="RPR"/>
    <property type="match status" value="1"/>
</dbReference>
<keyword evidence="6" id="KW-1185">Reference proteome</keyword>
<dbReference type="PANTHER" id="PTHR23140">
    <property type="entry name" value="RNA PROCESSING PROTEIN LD23810P"/>
    <property type="match status" value="1"/>
</dbReference>
<dbReference type="Gene3D" id="1.10.10.790">
    <property type="entry name" value="Surp module"/>
    <property type="match status" value="1"/>
</dbReference>
<feature type="region of interest" description="Disordered" evidence="2">
    <location>
        <begin position="273"/>
        <end position="293"/>
    </location>
</feature>
<dbReference type="PROSITE" id="PS51391">
    <property type="entry name" value="CID"/>
    <property type="match status" value="1"/>
</dbReference>
<dbReference type="EMBL" id="KZ308456">
    <property type="protein sequence ID" value="KAG8229957.1"/>
    <property type="molecule type" value="Genomic_DNA"/>
</dbReference>
<feature type="domain" description="SURP motif" evidence="3">
    <location>
        <begin position="17"/>
        <end position="60"/>
    </location>
</feature>
<proteinExistence type="predicted"/>
<accession>A0A8K0P1V1</accession>
<name>A0A8K0P1V1_LADFU</name>
<dbReference type="GO" id="GO:0006396">
    <property type="term" value="P:RNA processing"/>
    <property type="evidence" value="ECO:0007669"/>
    <property type="project" value="InterPro"/>
</dbReference>
<feature type="domain" description="CID" evidence="4">
    <location>
        <begin position="119"/>
        <end position="264"/>
    </location>
</feature>
<dbReference type="GO" id="GO:0005634">
    <property type="term" value="C:nucleus"/>
    <property type="evidence" value="ECO:0007669"/>
    <property type="project" value="TreeGrafter"/>
</dbReference>
<dbReference type="SUPFAM" id="SSF109905">
    <property type="entry name" value="Surp module (SWAP domain)"/>
    <property type="match status" value="1"/>
</dbReference>
<organism evidence="5 6">
    <name type="scientific">Ladona fulva</name>
    <name type="common">Scarce chaser dragonfly</name>
    <name type="synonym">Libellula fulva</name>
    <dbReference type="NCBI Taxonomy" id="123851"/>
    <lineage>
        <taxon>Eukaryota</taxon>
        <taxon>Metazoa</taxon>
        <taxon>Ecdysozoa</taxon>
        <taxon>Arthropoda</taxon>
        <taxon>Hexapoda</taxon>
        <taxon>Insecta</taxon>
        <taxon>Pterygota</taxon>
        <taxon>Palaeoptera</taxon>
        <taxon>Odonata</taxon>
        <taxon>Epiprocta</taxon>
        <taxon>Anisoptera</taxon>
        <taxon>Libelluloidea</taxon>
        <taxon>Libellulidae</taxon>
        <taxon>Ladona</taxon>
    </lineage>
</organism>
<evidence type="ECO:0000259" key="4">
    <source>
        <dbReference type="PROSITE" id="PS51391"/>
    </source>
</evidence>
<comment type="caution">
    <text evidence="5">The sequence shown here is derived from an EMBL/GenBank/DDBJ whole genome shotgun (WGS) entry which is preliminary data.</text>
</comment>
<dbReference type="OrthoDB" id="377209at2759"/>
<evidence type="ECO:0000313" key="5">
    <source>
        <dbReference type="EMBL" id="KAG8229957.1"/>
    </source>
</evidence>
<dbReference type="PANTHER" id="PTHR23140:SF0">
    <property type="entry name" value="U2 SNRNP-ASSOCIATED SURP MOTIF-CONTAINING PROTEIN"/>
    <property type="match status" value="1"/>
</dbReference>
<dbReference type="SMART" id="SM00648">
    <property type="entry name" value="SWAP"/>
    <property type="match status" value="1"/>
</dbReference>
<keyword evidence="1" id="KW-0694">RNA-binding</keyword>
<protein>
    <recommendedName>
        <fullName evidence="7">U2 snRNP-associated SURP motif-containing protein</fullName>
    </recommendedName>
</protein>
<reference evidence="5" key="1">
    <citation type="submission" date="2013-04" db="EMBL/GenBank/DDBJ databases">
        <authorList>
            <person name="Qu J."/>
            <person name="Murali S.C."/>
            <person name="Bandaranaike D."/>
            <person name="Bellair M."/>
            <person name="Blankenburg K."/>
            <person name="Chao H."/>
            <person name="Dinh H."/>
            <person name="Doddapaneni H."/>
            <person name="Downs B."/>
            <person name="Dugan-Rocha S."/>
            <person name="Elkadiri S."/>
            <person name="Gnanaolivu R.D."/>
            <person name="Hernandez B."/>
            <person name="Javaid M."/>
            <person name="Jayaseelan J.C."/>
            <person name="Lee S."/>
            <person name="Li M."/>
            <person name="Ming W."/>
            <person name="Munidasa M."/>
            <person name="Muniz J."/>
            <person name="Nguyen L."/>
            <person name="Ongeri F."/>
            <person name="Osuji N."/>
            <person name="Pu L.-L."/>
            <person name="Puazo M."/>
            <person name="Qu C."/>
            <person name="Quiroz J."/>
            <person name="Raj R."/>
            <person name="Weissenberger G."/>
            <person name="Xin Y."/>
            <person name="Zou X."/>
            <person name="Han Y."/>
            <person name="Richards S."/>
            <person name="Worley K."/>
            <person name="Muzny D."/>
            <person name="Gibbs R."/>
        </authorList>
    </citation>
    <scope>NUCLEOTIDE SEQUENCE</scope>
    <source>
        <strain evidence="5">Sampled in the wild</strain>
    </source>
</reference>
<evidence type="ECO:0000256" key="1">
    <source>
        <dbReference type="ARBA" id="ARBA00022884"/>
    </source>
</evidence>
<dbReference type="Proteomes" id="UP000792457">
    <property type="component" value="Unassembled WGS sequence"/>
</dbReference>
<dbReference type="InterPro" id="IPR000061">
    <property type="entry name" value="Surp"/>
</dbReference>
<sequence>MAVVKVVIPTERNLLCLIHRMIEFVVREGPLFEAMIMNREINNPMFRFLFENQSPAHVYYRWKLYSILQGDLQIRWRTEEFRMFKNGSIWKPPPMNPYTQGMPEELIEGEEKEPKKGSLSNAQRDRLEDLLRNISPERSKVGEAMVFCMEHSEAAEEICECIAEALSIVTTPMHKKIARLYLISDILHNCGVKITNASYYRRGFESKLPMIFRHAFEAHRALDSRLKAEGFRMRVAQIFRAWEEWAIYPKDYLIRLQNAFLGLINPMGRRREVGREEMEKRGEREKEEERRRMGQLMKRKKRMMIWMGFRLSLARVLVLMRTLMGSHWMVQHCSKGLLP</sequence>
<dbReference type="InterPro" id="IPR006569">
    <property type="entry name" value="CID_dom"/>
</dbReference>
<dbReference type="AlphaFoldDB" id="A0A8K0P1V1"/>
<feature type="compositionally biased region" description="Basic and acidic residues" evidence="2">
    <location>
        <begin position="273"/>
        <end position="292"/>
    </location>
</feature>
<dbReference type="Gene3D" id="1.25.40.90">
    <property type="match status" value="1"/>
</dbReference>
<reference evidence="5" key="2">
    <citation type="submission" date="2017-10" db="EMBL/GenBank/DDBJ databases">
        <title>Ladona fulva Genome sequencing and assembly.</title>
        <authorList>
            <person name="Murali S."/>
            <person name="Richards S."/>
            <person name="Bandaranaike D."/>
            <person name="Bellair M."/>
            <person name="Blankenburg K."/>
            <person name="Chao H."/>
            <person name="Dinh H."/>
            <person name="Doddapaneni H."/>
            <person name="Dugan-Rocha S."/>
            <person name="Elkadiri S."/>
            <person name="Gnanaolivu R."/>
            <person name="Hernandez B."/>
            <person name="Skinner E."/>
            <person name="Javaid M."/>
            <person name="Lee S."/>
            <person name="Li M."/>
            <person name="Ming W."/>
            <person name="Munidasa M."/>
            <person name="Muniz J."/>
            <person name="Nguyen L."/>
            <person name="Hughes D."/>
            <person name="Osuji N."/>
            <person name="Pu L.-L."/>
            <person name="Puazo M."/>
            <person name="Qu C."/>
            <person name="Quiroz J."/>
            <person name="Raj R."/>
            <person name="Weissenberger G."/>
            <person name="Xin Y."/>
            <person name="Zou X."/>
            <person name="Han Y."/>
            <person name="Worley K."/>
            <person name="Muzny D."/>
            <person name="Gibbs R."/>
        </authorList>
    </citation>
    <scope>NUCLEOTIDE SEQUENCE</scope>
    <source>
        <strain evidence="5">Sampled in the wild</strain>
    </source>
</reference>